<dbReference type="RefSeq" id="WP_114790670.1">
    <property type="nucleotide sequence ID" value="NZ_CP139960.1"/>
</dbReference>
<evidence type="ECO:0000256" key="2">
    <source>
        <dbReference type="ARBA" id="ARBA00012150"/>
    </source>
</evidence>
<gene>
    <name evidence="7" type="ORF">U0035_19815</name>
</gene>
<evidence type="ECO:0000259" key="6">
    <source>
        <dbReference type="PROSITE" id="PS51160"/>
    </source>
</evidence>
<dbReference type="EMBL" id="CP139960">
    <property type="protein sequence ID" value="WQD37917.1"/>
    <property type="molecule type" value="Genomic_DNA"/>
</dbReference>
<dbReference type="PANTHER" id="PTHR47268">
    <property type="entry name" value="ACYLPHOSPHATASE"/>
    <property type="match status" value="1"/>
</dbReference>
<proteinExistence type="inferred from homology"/>
<evidence type="ECO:0000313" key="8">
    <source>
        <dbReference type="Proteomes" id="UP001325680"/>
    </source>
</evidence>
<dbReference type="InterPro" id="IPR036046">
    <property type="entry name" value="Acylphosphatase-like_dom_sf"/>
</dbReference>
<organism evidence="7 8">
    <name type="scientific">Niabella yanshanensis</name>
    <dbReference type="NCBI Taxonomy" id="577386"/>
    <lineage>
        <taxon>Bacteria</taxon>
        <taxon>Pseudomonadati</taxon>
        <taxon>Bacteroidota</taxon>
        <taxon>Chitinophagia</taxon>
        <taxon>Chitinophagales</taxon>
        <taxon>Chitinophagaceae</taxon>
        <taxon>Niabella</taxon>
    </lineage>
</organism>
<feature type="domain" description="Acylphosphatase-like" evidence="6">
    <location>
        <begin position="3"/>
        <end position="89"/>
    </location>
</feature>
<dbReference type="InterPro" id="IPR020456">
    <property type="entry name" value="Acylphosphatase"/>
</dbReference>
<evidence type="ECO:0000256" key="5">
    <source>
        <dbReference type="RuleBase" id="RU004168"/>
    </source>
</evidence>
<evidence type="ECO:0000256" key="4">
    <source>
        <dbReference type="PROSITE-ProRule" id="PRU00520"/>
    </source>
</evidence>
<protein>
    <recommendedName>
        <fullName evidence="2 4">acylphosphatase</fullName>
        <ecNumber evidence="2 4">3.6.1.7</ecNumber>
    </recommendedName>
</protein>
<dbReference type="PROSITE" id="PS51160">
    <property type="entry name" value="ACYLPHOSPHATASE_3"/>
    <property type="match status" value="1"/>
</dbReference>
<evidence type="ECO:0000313" key="7">
    <source>
        <dbReference type="EMBL" id="WQD37917.1"/>
    </source>
</evidence>
<dbReference type="Pfam" id="PF00708">
    <property type="entry name" value="Acylphosphatase"/>
    <property type="match status" value="1"/>
</dbReference>
<name>A0ABZ0W5Y0_9BACT</name>
<dbReference type="InterPro" id="IPR001792">
    <property type="entry name" value="Acylphosphatase-like_dom"/>
</dbReference>
<dbReference type="PROSITE" id="PS00150">
    <property type="entry name" value="ACYLPHOSPHATASE_1"/>
    <property type="match status" value="1"/>
</dbReference>
<sequence length="89" mass="9463">MLTKKILVTGKVQGVFFRQSTMLKAEALSLGGTVENLPDGNTVGIIATGSEAALAELISWCQQGPPGAEVKKVEISDQPLQEFKSFSIL</sequence>
<dbReference type="Proteomes" id="UP001325680">
    <property type="component" value="Chromosome"/>
</dbReference>
<feature type="active site" evidence="4">
    <location>
        <position position="36"/>
    </location>
</feature>
<dbReference type="SUPFAM" id="SSF54975">
    <property type="entry name" value="Acylphosphatase/BLUF domain-like"/>
    <property type="match status" value="1"/>
</dbReference>
<dbReference type="EC" id="3.6.1.7" evidence="2 4"/>
<accession>A0ABZ0W5Y0</accession>
<evidence type="ECO:0000256" key="1">
    <source>
        <dbReference type="ARBA" id="ARBA00005614"/>
    </source>
</evidence>
<comment type="similarity">
    <text evidence="1 5">Belongs to the acylphosphatase family.</text>
</comment>
<dbReference type="PANTHER" id="PTHR47268:SF4">
    <property type="entry name" value="ACYLPHOSPHATASE"/>
    <property type="match status" value="1"/>
</dbReference>
<keyword evidence="8" id="KW-1185">Reference proteome</keyword>
<dbReference type="Gene3D" id="3.30.70.100">
    <property type="match status" value="1"/>
</dbReference>
<reference evidence="7 8" key="1">
    <citation type="submission" date="2023-12" db="EMBL/GenBank/DDBJ databases">
        <title>Genome sequencing and assembly of bacterial species from a model synthetic community.</title>
        <authorList>
            <person name="Hogle S.L."/>
        </authorList>
    </citation>
    <scope>NUCLEOTIDE SEQUENCE [LARGE SCALE GENOMIC DNA]</scope>
    <source>
        <strain evidence="7 8">HAMBI_3031</strain>
    </source>
</reference>
<comment type="catalytic activity">
    <reaction evidence="3 4">
        <text>an acyl phosphate + H2O = a carboxylate + phosphate + H(+)</text>
        <dbReference type="Rhea" id="RHEA:14965"/>
        <dbReference type="ChEBI" id="CHEBI:15377"/>
        <dbReference type="ChEBI" id="CHEBI:15378"/>
        <dbReference type="ChEBI" id="CHEBI:29067"/>
        <dbReference type="ChEBI" id="CHEBI:43474"/>
        <dbReference type="ChEBI" id="CHEBI:59918"/>
        <dbReference type="EC" id="3.6.1.7"/>
    </reaction>
</comment>
<evidence type="ECO:0000256" key="3">
    <source>
        <dbReference type="ARBA" id="ARBA00047645"/>
    </source>
</evidence>
<keyword evidence="4" id="KW-0378">Hydrolase</keyword>
<dbReference type="InterPro" id="IPR017968">
    <property type="entry name" value="Acylphosphatase_CS"/>
</dbReference>
<feature type="active site" evidence="4">
    <location>
        <position position="18"/>
    </location>
</feature>